<feature type="compositionally biased region" description="Low complexity" evidence="1">
    <location>
        <begin position="259"/>
        <end position="269"/>
    </location>
</feature>
<keyword evidence="5" id="KW-1185">Reference proteome</keyword>
<comment type="caution">
    <text evidence="4">The sequence shown here is derived from an EMBL/GenBank/DDBJ whole genome shotgun (WGS) entry which is preliminary data.</text>
</comment>
<accession>A0AAN6P9V5</accession>
<dbReference type="Proteomes" id="UP001303115">
    <property type="component" value="Unassembled WGS sequence"/>
</dbReference>
<protein>
    <submittedName>
        <fullName evidence="4">Uncharacterized protein</fullName>
    </submittedName>
</protein>
<dbReference type="EMBL" id="MU854528">
    <property type="protein sequence ID" value="KAK4033470.1"/>
    <property type="molecule type" value="Genomic_DNA"/>
</dbReference>
<sequence length="277" mass="29627">MLLTTALLAAGVAGQILGKKPVFLYPADGSKYVYNKLDTVVVTYAAQDETAELYTFCDPGRETMIDHQTVPGFSASVPVLLNFTSEMPCWFDLRTGPNGIDGKNSVWFNVLSEERSTGPQTLGVDSNTPRSPTPPTLSTPSSRTTTRRNSRRAATTDNSSSSIAPTSTPTPDSNEIPTPAPEGGETAGGGMSYWVATGIGLGTGIGLAVLIGLGFMCWCRRIDRQHEKSKEALERFLEARRAEDFHRRHPWSRSEDSEQGGSPSASCPPGGQGAGRA</sequence>
<keyword evidence="2" id="KW-1133">Transmembrane helix</keyword>
<evidence type="ECO:0000256" key="2">
    <source>
        <dbReference type="SAM" id="Phobius"/>
    </source>
</evidence>
<proteinExistence type="predicted"/>
<evidence type="ECO:0000256" key="1">
    <source>
        <dbReference type="SAM" id="MobiDB-lite"/>
    </source>
</evidence>
<feature type="compositionally biased region" description="Basic and acidic residues" evidence="1">
    <location>
        <begin position="240"/>
        <end position="256"/>
    </location>
</feature>
<gene>
    <name evidence="4" type="ORF">C8A01DRAFT_40072</name>
</gene>
<organism evidence="4 5">
    <name type="scientific">Parachaetomium inaequale</name>
    <dbReference type="NCBI Taxonomy" id="2588326"/>
    <lineage>
        <taxon>Eukaryota</taxon>
        <taxon>Fungi</taxon>
        <taxon>Dikarya</taxon>
        <taxon>Ascomycota</taxon>
        <taxon>Pezizomycotina</taxon>
        <taxon>Sordariomycetes</taxon>
        <taxon>Sordariomycetidae</taxon>
        <taxon>Sordariales</taxon>
        <taxon>Chaetomiaceae</taxon>
        <taxon>Parachaetomium</taxon>
    </lineage>
</organism>
<feature type="signal peptide" evidence="3">
    <location>
        <begin position="1"/>
        <end position="18"/>
    </location>
</feature>
<evidence type="ECO:0000313" key="4">
    <source>
        <dbReference type="EMBL" id="KAK4033470.1"/>
    </source>
</evidence>
<evidence type="ECO:0000256" key="3">
    <source>
        <dbReference type="SAM" id="SignalP"/>
    </source>
</evidence>
<feature type="chain" id="PRO_5042879770" evidence="3">
    <location>
        <begin position="19"/>
        <end position="277"/>
    </location>
</feature>
<keyword evidence="2" id="KW-0472">Membrane</keyword>
<feature type="region of interest" description="Disordered" evidence="1">
    <location>
        <begin position="117"/>
        <end position="187"/>
    </location>
</feature>
<evidence type="ECO:0000313" key="5">
    <source>
        <dbReference type="Proteomes" id="UP001303115"/>
    </source>
</evidence>
<dbReference type="AlphaFoldDB" id="A0AAN6P9V5"/>
<keyword evidence="3" id="KW-0732">Signal</keyword>
<feature type="region of interest" description="Disordered" evidence="1">
    <location>
        <begin position="240"/>
        <end position="277"/>
    </location>
</feature>
<feature type="compositionally biased region" description="Low complexity" evidence="1">
    <location>
        <begin position="152"/>
        <end position="173"/>
    </location>
</feature>
<name>A0AAN6P9V5_9PEZI</name>
<keyword evidence="2" id="KW-0812">Transmembrane</keyword>
<reference evidence="5" key="1">
    <citation type="journal article" date="2023" name="Mol. Phylogenet. Evol.">
        <title>Genome-scale phylogeny and comparative genomics of the fungal order Sordariales.</title>
        <authorList>
            <person name="Hensen N."/>
            <person name="Bonometti L."/>
            <person name="Westerberg I."/>
            <person name="Brannstrom I.O."/>
            <person name="Guillou S."/>
            <person name="Cros-Aarteil S."/>
            <person name="Calhoun S."/>
            <person name="Haridas S."/>
            <person name="Kuo A."/>
            <person name="Mondo S."/>
            <person name="Pangilinan J."/>
            <person name="Riley R."/>
            <person name="LaButti K."/>
            <person name="Andreopoulos B."/>
            <person name="Lipzen A."/>
            <person name="Chen C."/>
            <person name="Yan M."/>
            <person name="Daum C."/>
            <person name="Ng V."/>
            <person name="Clum A."/>
            <person name="Steindorff A."/>
            <person name="Ohm R.A."/>
            <person name="Martin F."/>
            <person name="Silar P."/>
            <person name="Natvig D.O."/>
            <person name="Lalanne C."/>
            <person name="Gautier V."/>
            <person name="Ament-Velasquez S.L."/>
            <person name="Kruys A."/>
            <person name="Hutchinson M.I."/>
            <person name="Powell A.J."/>
            <person name="Barry K."/>
            <person name="Miller A.N."/>
            <person name="Grigoriev I.V."/>
            <person name="Debuchy R."/>
            <person name="Gladieux P."/>
            <person name="Hiltunen Thoren M."/>
            <person name="Johannesson H."/>
        </authorList>
    </citation>
    <scope>NUCLEOTIDE SEQUENCE [LARGE SCALE GENOMIC DNA]</scope>
    <source>
        <strain evidence="5">CBS 284.82</strain>
    </source>
</reference>
<feature type="transmembrane region" description="Helical" evidence="2">
    <location>
        <begin position="193"/>
        <end position="218"/>
    </location>
</feature>